<keyword evidence="4" id="KW-1185">Reference proteome</keyword>
<dbReference type="AlphaFoldDB" id="A0A7X1FWA9"/>
<gene>
    <name evidence="3" type="ORF">H7F53_03225</name>
</gene>
<dbReference type="SUPFAM" id="SSF53448">
    <property type="entry name" value="Nucleotide-diphospho-sugar transferases"/>
    <property type="match status" value="1"/>
</dbReference>
<evidence type="ECO:0000256" key="1">
    <source>
        <dbReference type="SAM" id="Phobius"/>
    </source>
</evidence>
<evidence type="ECO:0000313" key="3">
    <source>
        <dbReference type="EMBL" id="MBC2668155.1"/>
    </source>
</evidence>
<keyword evidence="1" id="KW-0472">Membrane</keyword>
<dbReference type="InterPro" id="IPR029044">
    <property type="entry name" value="Nucleotide-diphossugar_trans"/>
</dbReference>
<dbReference type="CDD" id="cd06438">
    <property type="entry name" value="EpsO_like"/>
    <property type="match status" value="1"/>
</dbReference>
<keyword evidence="3" id="KW-0808">Transferase</keyword>
<dbReference type="Gene3D" id="3.90.550.10">
    <property type="entry name" value="Spore Coat Polysaccharide Biosynthesis Protein SpsA, Chain A"/>
    <property type="match status" value="1"/>
</dbReference>
<dbReference type="InterPro" id="IPR050256">
    <property type="entry name" value="Glycosyltransferase_2"/>
</dbReference>
<protein>
    <submittedName>
        <fullName evidence="3">Glycosyltransferase family 2 protein</fullName>
    </submittedName>
</protein>
<proteinExistence type="predicted"/>
<dbReference type="PANTHER" id="PTHR48090">
    <property type="entry name" value="UNDECAPRENYL-PHOSPHATE 4-DEOXY-4-FORMAMIDO-L-ARABINOSE TRANSFERASE-RELATED"/>
    <property type="match status" value="1"/>
</dbReference>
<dbReference type="Proteomes" id="UP000551327">
    <property type="component" value="Unassembled WGS sequence"/>
</dbReference>
<feature type="transmembrane region" description="Helical" evidence="1">
    <location>
        <begin position="290"/>
        <end position="320"/>
    </location>
</feature>
<dbReference type="RefSeq" id="WP_185678036.1">
    <property type="nucleotide sequence ID" value="NZ_JACLAX010000002.1"/>
</dbReference>
<feature type="domain" description="Glycosyltransferase 2-like" evidence="2">
    <location>
        <begin position="50"/>
        <end position="150"/>
    </location>
</feature>
<feature type="transmembrane region" description="Helical" evidence="1">
    <location>
        <begin position="356"/>
        <end position="378"/>
    </location>
</feature>
<sequence length="395" mass="41474">MIAEAWLWLGWLLAVPPLVALAIFVAEVAMGLAAARSEPAALSVPSRIAILIPAHNEAASIAATVAGLRDAAPAGTRILVVADNCTDQTAALARSAGAEVTERSHATLRGKGYALAHGRDVLALDPPEVVLIVDADCELTPGSVEQLAAATRSGVPAQAENLLLPDLTAPALVQISSFALLVKNLVRSRGMTRMGGCALLTGTGMAFPWPVFAAAPLATSDIAEDLGLTITLAGQGIRPRLVTQAGVRSRAASLRDSAAQRRRWEHGFLGNARKHALPTLWRGLTQPSRVLVALGLHLIVPPLALLFLAAGAIELVLLAGGALTQVWTPALGLAAGLVAAIVFTALAWLRFGRSTLAFAALLQAPLYVLWKIPTYIGFFKSRQVTWERTRRAGED</sequence>
<dbReference type="Pfam" id="PF00535">
    <property type="entry name" value="Glycos_transf_2"/>
    <property type="match status" value="1"/>
</dbReference>
<reference evidence="3 4" key="1">
    <citation type="submission" date="2020-08" db="EMBL/GenBank/DDBJ databases">
        <title>The genome sequence of type strain Novosphingobium piscinae KCTC 42194.</title>
        <authorList>
            <person name="Liu Y."/>
        </authorList>
    </citation>
    <scope>NUCLEOTIDE SEQUENCE [LARGE SCALE GENOMIC DNA]</scope>
    <source>
        <strain evidence="3 4">KCTC 42194</strain>
    </source>
</reference>
<evidence type="ECO:0000259" key="2">
    <source>
        <dbReference type="Pfam" id="PF00535"/>
    </source>
</evidence>
<evidence type="ECO:0000313" key="4">
    <source>
        <dbReference type="Proteomes" id="UP000551327"/>
    </source>
</evidence>
<name>A0A7X1FWA9_9SPHN</name>
<comment type="caution">
    <text evidence="3">The sequence shown here is derived from an EMBL/GenBank/DDBJ whole genome shotgun (WGS) entry which is preliminary data.</text>
</comment>
<dbReference type="InterPro" id="IPR001173">
    <property type="entry name" value="Glyco_trans_2-like"/>
</dbReference>
<dbReference type="GO" id="GO:0016740">
    <property type="term" value="F:transferase activity"/>
    <property type="evidence" value="ECO:0007669"/>
    <property type="project" value="UniProtKB-KW"/>
</dbReference>
<feature type="transmembrane region" description="Helical" evidence="1">
    <location>
        <begin position="6"/>
        <end position="26"/>
    </location>
</feature>
<accession>A0A7X1FWA9</accession>
<keyword evidence="1" id="KW-1133">Transmembrane helix</keyword>
<organism evidence="3 4">
    <name type="scientific">Novosphingobium piscinae</name>
    <dbReference type="NCBI Taxonomy" id="1507448"/>
    <lineage>
        <taxon>Bacteria</taxon>
        <taxon>Pseudomonadati</taxon>
        <taxon>Pseudomonadota</taxon>
        <taxon>Alphaproteobacteria</taxon>
        <taxon>Sphingomonadales</taxon>
        <taxon>Sphingomonadaceae</taxon>
        <taxon>Novosphingobium</taxon>
    </lineage>
</organism>
<dbReference type="EMBL" id="JACLAX010000002">
    <property type="protein sequence ID" value="MBC2668155.1"/>
    <property type="molecule type" value="Genomic_DNA"/>
</dbReference>
<keyword evidence="1" id="KW-0812">Transmembrane</keyword>
<feature type="transmembrane region" description="Helical" evidence="1">
    <location>
        <begin position="326"/>
        <end position="349"/>
    </location>
</feature>
<dbReference type="PANTHER" id="PTHR48090:SF6">
    <property type="entry name" value="SLR5056 PROTEIN"/>
    <property type="match status" value="1"/>
</dbReference>